<sequence length="304" mass="32049">MSTTVRIGSHGETLVGTLTTPGHAAPFPAALVLPGSGPVDRDSDVRQLRLGITRELSDALVAAGFATLRYDKRGVGESSGSFLATGLTDVAADARAALAVLRQRPEVDASCVVLVGHSEGALVAAMVAAEDRDLAGVALLSASARPGEELLRWQAAQIGPTLPAPVRLLLRAFRTDLVRQVSKNHARLRATTTDVARMGGRRINARWHREFLAYDPRPDLARITAPVLALTGAKDLQVPAADVDVIAATVPGPVRAVVVDDVSHVLRSQPGAPSLASYRSDVRKPVDERVLGAVTTWATDLVRA</sequence>
<accession>A0A021VMA2</accession>
<comment type="caution">
    <text evidence="2">The sequence shown here is derived from an EMBL/GenBank/DDBJ whole genome shotgun (WGS) entry which is preliminary data.</text>
</comment>
<dbReference type="SUPFAM" id="SSF53474">
    <property type="entry name" value="alpha/beta-Hydrolases"/>
    <property type="match status" value="1"/>
</dbReference>
<dbReference type="InterPro" id="IPR053145">
    <property type="entry name" value="AB_hydrolase_Est10"/>
</dbReference>
<gene>
    <name evidence="2" type="ORF">N866_10670</name>
</gene>
<dbReference type="EMBL" id="AXCW01000294">
    <property type="protein sequence ID" value="EYR62213.1"/>
    <property type="molecule type" value="Genomic_DNA"/>
</dbReference>
<keyword evidence="2" id="KW-0378">Hydrolase</keyword>
<reference evidence="2 3" key="1">
    <citation type="submission" date="2014-01" db="EMBL/GenBank/DDBJ databases">
        <title>Actinotalea ferrariae CF5-4.</title>
        <authorList>
            <person name="Chen F."/>
            <person name="Li Y."/>
            <person name="Wang G."/>
        </authorList>
    </citation>
    <scope>NUCLEOTIDE SEQUENCE [LARGE SCALE GENOMIC DNA]</scope>
    <source>
        <strain evidence="2 3">CF5-4</strain>
    </source>
</reference>
<keyword evidence="3" id="KW-1185">Reference proteome</keyword>
<proteinExistence type="predicted"/>
<dbReference type="OrthoDB" id="63034at2"/>
<dbReference type="PANTHER" id="PTHR43265">
    <property type="entry name" value="ESTERASE ESTD"/>
    <property type="match status" value="1"/>
</dbReference>
<dbReference type="Proteomes" id="UP000019753">
    <property type="component" value="Unassembled WGS sequence"/>
</dbReference>
<dbReference type="AlphaFoldDB" id="A0A021VMA2"/>
<dbReference type="InterPro" id="IPR022742">
    <property type="entry name" value="Hydrolase_4"/>
</dbReference>
<dbReference type="InterPro" id="IPR029058">
    <property type="entry name" value="AB_hydrolase_fold"/>
</dbReference>
<evidence type="ECO:0000313" key="3">
    <source>
        <dbReference type="Proteomes" id="UP000019753"/>
    </source>
</evidence>
<evidence type="ECO:0000313" key="2">
    <source>
        <dbReference type="EMBL" id="EYR62213.1"/>
    </source>
</evidence>
<dbReference type="PANTHER" id="PTHR43265:SF1">
    <property type="entry name" value="ESTERASE ESTD"/>
    <property type="match status" value="1"/>
</dbReference>
<dbReference type="Pfam" id="PF12146">
    <property type="entry name" value="Hydrolase_4"/>
    <property type="match status" value="1"/>
</dbReference>
<protein>
    <submittedName>
        <fullName evidence="2">Alpha/beta hydrolase</fullName>
    </submittedName>
</protein>
<dbReference type="Gene3D" id="3.40.50.1820">
    <property type="entry name" value="alpha/beta hydrolase"/>
    <property type="match status" value="1"/>
</dbReference>
<feature type="domain" description="Serine aminopeptidase S33" evidence="1">
    <location>
        <begin position="53"/>
        <end position="262"/>
    </location>
</feature>
<name>A0A021VMA2_9CELL</name>
<evidence type="ECO:0000259" key="1">
    <source>
        <dbReference type="Pfam" id="PF12146"/>
    </source>
</evidence>
<organism evidence="2 3">
    <name type="scientific">Actinotalea ferrariae CF5-4</name>
    <dbReference type="NCBI Taxonomy" id="948458"/>
    <lineage>
        <taxon>Bacteria</taxon>
        <taxon>Bacillati</taxon>
        <taxon>Actinomycetota</taxon>
        <taxon>Actinomycetes</taxon>
        <taxon>Micrococcales</taxon>
        <taxon>Cellulomonadaceae</taxon>
        <taxon>Actinotalea</taxon>
    </lineage>
</organism>
<dbReference type="GO" id="GO:0052689">
    <property type="term" value="F:carboxylic ester hydrolase activity"/>
    <property type="evidence" value="ECO:0007669"/>
    <property type="project" value="TreeGrafter"/>
</dbReference>